<evidence type="ECO:0000256" key="6">
    <source>
        <dbReference type="ARBA" id="ARBA00022847"/>
    </source>
</evidence>
<feature type="transmembrane region" description="Helical" evidence="9">
    <location>
        <begin position="116"/>
        <end position="137"/>
    </location>
</feature>
<dbReference type="GO" id="GO:0005886">
    <property type="term" value="C:plasma membrane"/>
    <property type="evidence" value="ECO:0007669"/>
    <property type="project" value="UniProtKB-SubCell"/>
</dbReference>
<evidence type="ECO:0000256" key="3">
    <source>
        <dbReference type="ARBA" id="ARBA00022448"/>
    </source>
</evidence>
<dbReference type="Pfam" id="PF07690">
    <property type="entry name" value="MFS_1"/>
    <property type="match status" value="1"/>
</dbReference>
<evidence type="ECO:0000256" key="8">
    <source>
        <dbReference type="ARBA" id="ARBA00023136"/>
    </source>
</evidence>
<dbReference type="SUPFAM" id="SSF103473">
    <property type="entry name" value="MFS general substrate transporter"/>
    <property type="match status" value="1"/>
</dbReference>
<feature type="transmembrane region" description="Helical" evidence="9">
    <location>
        <begin position="21"/>
        <end position="45"/>
    </location>
</feature>
<dbReference type="InterPro" id="IPR036259">
    <property type="entry name" value="MFS_trans_sf"/>
</dbReference>
<dbReference type="AlphaFoldDB" id="A0A4Q2L2M4"/>
<feature type="transmembrane region" description="Helical" evidence="9">
    <location>
        <begin position="248"/>
        <end position="267"/>
    </location>
</feature>
<proteinExistence type="inferred from homology"/>
<evidence type="ECO:0000259" key="10">
    <source>
        <dbReference type="PROSITE" id="PS50850"/>
    </source>
</evidence>
<dbReference type="InterPro" id="IPR005829">
    <property type="entry name" value="Sugar_transporter_CS"/>
</dbReference>
<dbReference type="InterPro" id="IPR051084">
    <property type="entry name" value="H+-coupled_symporters"/>
</dbReference>
<dbReference type="PROSITE" id="PS00217">
    <property type="entry name" value="SUGAR_TRANSPORT_2"/>
    <property type="match status" value="1"/>
</dbReference>
<comment type="subcellular location">
    <subcellularLocation>
        <location evidence="1">Cell membrane</location>
        <topology evidence="1">Multi-pass membrane protein</topology>
    </subcellularLocation>
</comment>
<dbReference type="Gene3D" id="1.20.1250.20">
    <property type="entry name" value="MFS general substrate transporter like domains"/>
    <property type="match status" value="1"/>
</dbReference>
<comment type="caution">
    <text evidence="11">The sequence shown here is derived from an EMBL/GenBank/DDBJ whole genome shotgun (WGS) entry which is preliminary data.</text>
</comment>
<feature type="transmembrane region" description="Helical" evidence="9">
    <location>
        <begin position="57"/>
        <end position="80"/>
    </location>
</feature>
<keyword evidence="5 9" id="KW-0812">Transmembrane</keyword>
<dbReference type="InterPro" id="IPR011701">
    <property type="entry name" value="MFS"/>
</dbReference>
<feature type="transmembrane region" description="Helical" evidence="9">
    <location>
        <begin position="192"/>
        <end position="211"/>
    </location>
</feature>
<dbReference type="RefSeq" id="WP_129519630.1">
    <property type="nucleotide sequence ID" value="NZ_SDPN01000005.1"/>
</dbReference>
<sequence length="281" mass="29283">MVIDRPLTREPATGGRAGRAVLAALAGHAIEWYEFGVYGVVAVYLARALFPSDDLGIALLGTWSAFAAAFLIRPLGGVVLSHLGDRYGRRAALFASVTLMSGATFLMGVLPGSDSVGVLAVVLLVGLRLVQGFAVGGEMGSAVTLVYENTRPGNRVRASSWLAAGTFTALLCGSLLASAIAASLSEEAMVEWGWRVLFLFALPLGLVAVWVRRSIVEPSAALGAEADAVPRLPIVEVIRSQKRAVGRYLAIGVAFNVGVSFALAGYTNLMVLNGIAPAEAV</sequence>
<keyword evidence="4" id="KW-1003">Cell membrane</keyword>
<keyword evidence="7 9" id="KW-1133">Transmembrane helix</keyword>
<dbReference type="InterPro" id="IPR020846">
    <property type="entry name" value="MFS_dom"/>
</dbReference>
<gene>
    <name evidence="11" type="ORF">ESP51_04120</name>
</gene>
<evidence type="ECO:0000256" key="7">
    <source>
        <dbReference type="ARBA" id="ARBA00022989"/>
    </source>
</evidence>
<evidence type="ECO:0000256" key="5">
    <source>
        <dbReference type="ARBA" id="ARBA00022692"/>
    </source>
</evidence>
<dbReference type="PANTHER" id="PTHR43528:SF1">
    <property type="entry name" value="ALPHA-KETOGLUTARATE PERMEASE"/>
    <property type="match status" value="1"/>
</dbReference>
<reference evidence="11 12" key="1">
    <citation type="submission" date="2019-01" db="EMBL/GenBank/DDBJ databases">
        <title>Agromyces.</title>
        <authorList>
            <person name="Li J."/>
        </authorList>
    </citation>
    <scope>NUCLEOTIDE SEQUENCE [LARGE SCALE GENOMIC DNA]</scope>
    <source>
        <strain evidence="11 12">DSM 15934</strain>
    </source>
</reference>
<keyword evidence="3" id="KW-0813">Transport</keyword>
<evidence type="ECO:0000313" key="11">
    <source>
        <dbReference type="EMBL" id="RXZ72365.1"/>
    </source>
</evidence>
<feature type="domain" description="Major facilitator superfamily (MFS) profile" evidence="10">
    <location>
        <begin position="20"/>
        <end position="281"/>
    </location>
</feature>
<organism evidence="11 12">
    <name type="scientific">Agromyces albus</name>
    <dbReference type="NCBI Taxonomy" id="205332"/>
    <lineage>
        <taxon>Bacteria</taxon>
        <taxon>Bacillati</taxon>
        <taxon>Actinomycetota</taxon>
        <taxon>Actinomycetes</taxon>
        <taxon>Micrococcales</taxon>
        <taxon>Microbacteriaceae</taxon>
        <taxon>Agromyces</taxon>
    </lineage>
</organism>
<dbReference type="PANTHER" id="PTHR43528">
    <property type="entry name" value="ALPHA-KETOGLUTARATE PERMEASE"/>
    <property type="match status" value="1"/>
</dbReference>
<dbReference type="GO" id="GO:0015293">
    <property type="term" value="F:symporter activity"/>
    <property type="evidence" value="ECO:0007669"/>
    <property type="project" value="UniProtKB-KW"/>
</dbReference>
<keyword evidence="12" id="KW-1185">Reference proteome</keyword>
<dbReference type="Proteomes" id="UP000293865">
    <property type="component" value="Unassembled WGS sequence"/>
</dbReference>
<keyword evidence="6" id="KW-0769">Symport</keyword>
<accession>A0A4Q2L2M4</accession>
<keyword evidence="8 9" id="KW-0472">Membrane</keyword>
<name>A0A4Q2L2M4_9MICO</name>
<protein>
    <submittedName>
        <fullName evidence="11">MFS transporter</fullName>
    </submittedName>
</protein>
<evidence type="ECO:0000256" key="9">
    <source>
        <dbReference type="SAM" id="Phobius"/>
    </source>
</evidence>
<evidence type="ECO:0000256" key="4">
    <source>
        <dbReference type="ARBA" id="ARBA00022475"/>
    </source>
</evidence>
<evidence type="ECO:0000313" key="12">
    <source>
        <dbReference type="Proteomes" id="UP000293865"/>
    </source>
</evidence>
<evidence type="ECO:0000256" key="1">
    <source>
        <dbReference type="ARBA" id="ARBA00004651"/>
    </source>
</evidence>
<feature type="transmembrane region" description="Helical" evidence="9">
    <location>
        <begin position="158"/>
        <end position="180"/>
    </location>
</feature>
<comment type="similarity">
    <text evidence="2">Belongs to the major facilitator superfamily. Metabolite:H+ Symporter (MHS) family (TC 2.A.1.6) family.</text>
</comment>
<feature type="transmembrane region" description="Helical" evidence="9">
    <location>
        <begin position="92"/>
        <end position="110"/>
    </location>
</feature>
<evidence type="ECO:0000256" key="2">
    <source>
        <dbReference type="ARBA" id="ARBA00008240"/>
    </source>
</evidence>
<dbReference type="OrthoDB" id="8953821at2"/>
<dbReference type="EMBL" id="SDPN01000005">
    <property type="protein sequence ID" value="RXZ72365.1"/>
    <property type="molecule type" value="Genomic_DNA"/>
</dbReference>
<dbReference type="PROSITE" id="PS50850">
    <property type="entry name" value="MFS"/>
    <property type="match status" value="1"/>
</dbReference>